<keyword evidence="4" id="KW-0564">Palmitate</keyword>
<dbReference type="CDD" id="cd13585">
    <property type="entry name" value="PBP2_TMBP_like"/>
    <property type="match status" value="1"/>
</dbReference>
<dbReference type="Pfam" id="PF01547">
    <property type="entry name" value="SBP_bac_1"/>
    <property type="match status" value="1"/>
</dbReference>
<name>A0A024P906_9BACI</name>
<dbReference type="OrthoDB" id="9768630at2"/>
<dbReference type="PANTHER" id="PTHR43649:SF33">
    <property type="entry name" value="POLYGALACTURONAN_RHAMNOGALACTURONAN-BINDING PROTEIN YTCQ"/>
    <property type="match status" value="1"/>
</dbReference>
<feature type="region of interest" description="Disordered" evidence="6">
    <location>
        <begin position="424"/>
        <end position="443"/>
    </location>
</feature>
<dbReference type="AlphaFoldDB" id="A0A024P906"/>
<feature type="compositionally biased region" description="Basic and acidic residues" evidence="6">
    <location>
        <begin position="430"/>
        <end position="443"/>
    </location>
</feature>
<feature type="chain" id="PRO_5038388643" evidence="7">
    <location>
        <begin position="20"/>
        <end position="443"/>
    </location>
</feature>
<dbReference type="Proteomes" id="UP000028868">
    <property type="component" value="Unassembled WGS sequence"/>
</dbReference>
<organism evidence="8 9">
    <name type="scientific">Halobacillus karajensis</name>
    <dbReference type="NCBI Taxonomy" id="195088"/>
    <lineage>
        <taxon>Bacteria</taxon>
        <taxon>Bacillati</taxon>
        <taxon>Bacillota</taxon>
        <taxon>Bacilli</taxon>
        <taxon>Bacillales</taxon>
        <taxon>Bacillaceae</taxon>
        <taxon>Halobacillus</taxon>
    </lineage>
</organism>
<evidence type="ECO:0000313" key="8">
    <source>
        <dbReference type="EMBL" id="CDQ25201.1"/>
    </source>
</evidence>
<evidence type="ECO:0000256" key="4">
    <source>
        <dbReference type="ARBA" id="ARBA00023139"/>
    </source>
</evidence>
<dbReference type="Gene3D" id="3.40.190.10">
    <property type="entry name" value="Periplasmic binding protein-like II"/>
    <property type="match status" value="1"/>
</dbReference>
<accession>A0A024P906</accession>
<dbReference type="InterPro" id="IPR006059">
    <property type="entry name" value="SBP"/>
</dbReference>
<keyword evidence="3" id="KW-0472">Membrane</keyword>
<proteinExistence type="predicted"/>
<evidence type="ECO:0000256" key="7">
    <source>
        <dbReference type="SAM" id="SignalP"/>
    </source>
</evidence>
<evidence type="ECO:0000256" key="1">
    <source>
        <dbReference type="ARBA" id="ARBA00022475"/>
    </source>
</evidence>
<evidence type="ECO:0000256" key="2">
    <source>
        <dbReference type="ARBA" id="ARBA00022729"/>
    </source>
</evidence>
<keyword evidence="9" id="KW-1185">Reference proteome</keyword>
<evidence type="ECO:0000256" key="5">
    <source>
        <dbReference type="ARBA" id="ARBA00023288"/>
    </source>
</evidence>
<protein>
    <submittedName>
        <fullName evidence="8">Arabinose-binding protein</fullName>
    </submittedName>
</protein>
<sequence>MKKGLLVLMFSLMSLVLLACGGGDEASGEAEETEVIGEDVEGATELTFWTFVGQHVDLFRDSAKRWNEENPDRPIKLVAETYPYDQMHNNLLLALQSGKGAPDIVDIEQSKYANYMQGEPQLEPLNEYVEPVLEDSVTSRFEMYAKDGKYYGAPTHVGATVMYYNKEIMDQAGVDIDSIKTWDDFVEAGKKVGENTDAVMWNVGTTDYLMDFFPMVSQRESDFFNEEGEVTLDNEKNVDTLQFLSDVLYKHNIAELTPGGMNQTEEFYGYMNEGNAAAVLAPLWYMGRFIDNMPDLEGKMAIRPLPAWEEGGDRTAGMGGTGTAVTNQAEEAELAKEFLAFTKLSEEGNVNLWKVLGFDPPRWDVWESDAVRQDNEYYDYFGEGIFDMLLEVKDEINEIQLTEYTPDVATEYNTNVAENVLRQQSQSPEEALKEAADKIRDMK</sequence>
<evidence type="ECO:0000256" key="6">
    <source>
        <dbReference type="SAM" id="MobiDB-lite"/>
    </source>
</evidence>
<dbReference type="InterPro" id="IPR050490">
    <property type="entry name" value="Bact_solute-bd_prot1"/>
</dbReference>
<keyword evidence="5" id="KW-0449">Lipoprotein</keyword>
<evidence type="ECO:0000256" key="3">
    <source>
        <dbReference type="ARBA" id="ARBA00023136"/>
    </source>
</evidence>
<reference evidence="8 9" key="2">
    <citation type="submission" date="2014-05" db="EMBL/GenBank/DDBJ databases">
        <title>Draft genome sequence of Halobacillus karajensis HK-03.</title>
        <authorList>
            <person name="Khelaifia S."/>
            <person name="Croce O."/>
            <person name="Lagier J.C."/>
            <person name="Raoult D."/>
        </authorList>
    </citation>
    <scope>NUCLEOTIDE SEQUENCE [LARGE SCALE GENOMIC DNA]</scope>
    <source>
        <strain evidence="8 9">HD-03</strain>
    </source>
</reference>
<dbReference type="RefSeq" id="WP_035510554.1">
    <property type="nucleotide sequence ID" value="NZ_CCDH010000002.1"/>
</dbReference>
<dbReference type="PANTHER" id="PTHR43649">
    <property type="entry name" value="ARABINOSE-BINDING PROTEIN-RELATED"/>
    <property type="match status" value="1"/>
</dbReference>
<evidence type="ECO:0000313" key="9">
    <source>
        <dbReference type="Proteomes" id="UP000028868"/>
    </source>
</evidence>
<reference evidence="9" key="1">
    <citation type="submission" date="2014-03" db="EMBL/GenBank/DDBJ databases">
        <authorList>
            <person name="Urmite Genomes U."/>
        </authorList>
    </citation>
    <scope>NUCLEOTIDE SEQUENCE [LARGE SCALE GENOMIC DNA]</scope>
    <source>
        <strain evidence="9">HD-03</strain>
    </source>
</reference>
<dbReference type="SUPFAM" id="SSF53850">
    <property type="entry name" value="Periplasmic binding protein-like II"/>
    <property type="match status" value="1"/>
</dbReference>
<gene>
    <name evidence="8" type="primary">araN</name>
    <name evidence="8" type="ORF">BN983_03512</name>
</gene>
<comment type="caution">
    <text evidence="8">The sequence shown here is derived from an EMBL/GenBank/DDBJ whole genome shotgun (WGS) entry which is preliminary data.</text>
</comment>
<keyword evidence="2 7" id="KW-0732">Signal</keyword>
<dbReference type="EMBL" id="CCDI010000004">
    <property type="protein sequence ID" value="CDQ25201.1"/>
    <property type="molecule type" value="Genomic_DNA"/>
</dbReference>
<keyword evidence="1" id="KW-1003">Cell membrane</keyword>
<dbReference type="PROSITE" id="PS51257">
    <property type="entry name" value="PROKAR_LIPOPROTEIN"/>
    <property type="match status" value="1"/>
</dbReference>
<feature type="signal peptide" evidence="7">
    <location>
        <begin position="1"/>
        <end position="19"/>
    </location>
</feature>